<comment type="caution">
    <text evidence="1">The sequence shown here is derived from an EMBL/GenBank/DDBJ whole genome shotgun (WGS) entry which is preliminary data.</text>
</comment>
<dbReference type="AlphaFoldDB" id="A0A936NB88"/>
<protein>
    <submittedName>
        <fullName evidence="1">Uncharacterized protein</fullName>
    </submittedName>
</protein>
<dbReference type="EMBL" id="JADJZA010000006">
    <property type="protein sequence ID" value="MBK9296785.1"/>
    <property type="molecule type" value="Genomic_DNA"/>
</dbReference>
<evidence type="ECO:0000313" key="1">
    <source>
        <dbReference type="EMBL" id="MBK9296785.1"/>
    </source>
</evidence>
<evidence type="ECO:0000313" key="2">
    <source>
        <dbReference type="Proteomes" id="UP000727993"/>
    </source>
</evidence>
<proteinExistence type="predicted"/>
<name>A0A936NB88_9ACTN</name>
<accession>A0A936NB88</accession>
<gene>
    <name evidence="1" type="ORF">IPN02_08070</name>
</gene>
<reference evidence="1 2" key="1">
    <citation type="submission" date="2020-10" db="EMBL/GenBank/DDBJ databases">
        <title>Connecting structure to function with the recovery of over 1000 high-quality activated sludge metagenome-assembled genomes encoding full-length rRNA genes using long-read sequencing.</title>
        <authorList>
            <person name="Singleton C.M."/>
            <person name="Petriglieri F."/>
            <person name="Kristensen J.M."/>
            <person name="Kirkegaard R.H."/>
            <person name="Michaelsen T.Y."/>
            <person name="Andersen M.H."/>
            <person name="Karst S.M."/>
            <person name="Dueholm M.S."/>
            <person name="Nielsen P.H."/>
            <person name="Albertsen M."/>
        </authorList>
    </citation>
    <scope>NUCLEOTIDE SEQUENCE [LARGE SCALE GENOMIC DNA]</scope>
    <source>
        <strain evidence="1">Lyne_18-Q3-R50-59_MAXAC.006</strain>
    </source>
</reference>
<sequence length="77" mass="8660">MKEDLRDVDGTRLFPERYAETVAVSLGELERAAYEAVMDYAEAWYGENSTLALSIYGKRAASCLPAVKATLERRLAW</sequence>
<organism evidence="1 2">
    <name type="scientific">Candidatus Neomicrothrix subdominans</name>
    <dbReference type="NCBI Taxonomy" id="2954438"/>
    <lineage>
        <taxon>Bacteria</taxon>
        <taxon>Bacillati</taxon>
        <taxon>Actinomycetota</taxon>
        <taxon>Acidimicrobiia</taxon>
        <taxon>Acidimicrobiales</taxon>
        <taxon>Microthrixaceae</taxon>
        <taxon>Candidatus Neomicrothrix</taxon>
    </lineage>
</organism>
<dbReference type="Proteomes" id="UP000727993">
    <property type="component" value="Unassembled WGS sequence"/>
</dbReference>